<dbReference type="EMBL" id="VLTO01000012">
    <property type="protein sequence ID" value="KAA0175741.1"/>
    <property type="molecule type" value="Genomic_DNA"/>
</dbReference>
<keyword evidence="1 3" id="KW-0853">WD repeat</keyword>
<feature type="repeat" description="WD" evidence="3">
    <location>
        <begin position="25"/>
        <end position="53"/>
    </location>
</feature>
<evidence type="ECO:0000256" key="2">
    <source>
        <dbReference type="ARBA" id="ARBA00022737"/>
    </source>
</evidence>
<dbReference type="InterPro" id="IPR019775">
    <property type="entry name" value="WD40_repeat_CS"/>
</dbReference>
<dbReference type="CDD" id="cd00200">
    <property type="entry name" value="WD40"/>
    <property type="match status" value="1"/>
</dbReference>
<dbReference type="AlphaFoldDB" id="A0A5A8EIX3"/>
<sequence>MAGLSELQTVQASASGMASCAALGSRSGQLLATGSSDGLLRVWRLGRETALGELAGPRGGVECAAFDPAEHLLLSGSEGGAVALFDLPGMRLARKMRGHAAAAKTVGFHPGNPAVLVSGGADAAVRLWDARSGREYVSYKGHDGAVTAVAFSPDGKWLATGDDGGTARLWDLAAGKLIAALPPQRLSASRLRRVGGGSAAARAGASTSALRSLAFHPSELLLTGAGDDRSVRCWDVAGAGAGAGARCAGDVQLRVQGAASGGVAGGRISETRPVVWTGFLAAGTVAAACPEAAHADGTEVLLSVTSNAVRAWGLEPLGGAGSASSSAPGERGGASPAQRSGVASPSATGSGDGAPADELWAPVRSLGVERAALGDVASVFVGAGTSPTGPEFVSASLERHGSPPPGGQPCSGAKGAHRGAAQARWSTLRRTVCGARP</sequence>
<evidence type="ECO:0000313" key="6">
    <source>
        <dbReference type="Proteomes" id="UP000322899"/>
    </source>
</evidence>
<protein>
    <submittedName>
        <fullName evidence="5">Uncharacterized protein</fullName>
    </submittedName>
</protein>
<dbReference type="PANTHER" id="PTHR19857:SF21">
    <property type="entry name" value="ANAPHASE-PROMOTING COMPLEX SUBUNIT 4 WD40 DOMAIN-CONTAINING PROTEIN"/>
    <property type="match status" value="1"/>
</dbReference>
<organism evidence="5 6">
    <name type="scientific">Cafeteria roenbergensis</name>
    <name type="common">Marine flagellate</name>
    <dbReference type="NCBI Taxonomy" id="33653"/>
    <lineage>
        <taxon>Eukaryota</taxon>
        <taxon>Sar</taxon>
        <taxon>Stramenopiles</taxon>
        <taxon>Bigyra</taxon>
        <taxon>Opalozoa</taxon>
        <taxon>Bicosoecida</taxon>
        <taxon>Cafeteriaceae</taxon>
        <taxon>Cafeteria</taxon>
    </lineage>
</organism>
<dbReference type="InterPro" id="IPR015943">
    <property type="entry name" value="WD40/YVTN_repeat-like_dom_sf"/>
</dbReference>
<dbReference type="InterPro" id="IPR051179">
    <property type="entry name" value="WD_repeat_multifunction"/>
</dbReference>
<evidence type="ECO:0000256" key="3">
    <source>
        <dbReference type="PROSITE-ProRule" id="PRU00221"/>
    </source>
</evidence>
<evidence type="ECO:0000313" key="5">
    <source>
        <dbReference type="EMBL" id="KAA0175741.1"/>
    </source>
</evidence>
<feature type="repeat" description="WD" evidence="3">
    <location>
        <begin position="96"/>
        <end position="138"/>
    </location>
</feature>
<name>A0A5A8EIX3_CAFRO</name>
<dbReference type="InterPro" id="IPR036322">
    <property type="entry name" value="WD40_repeat_dom_sf"/>
</dbReference>
<dbReference type="PRINTS" id="PR00320">
    <property type="entry name" value="GPROTEINBRPT"/>
</dbReference>
<dbReference type="SMART" id="SM00320">
    <property type="entry name" value="WD40"/>
    <property type="match status" value="5"/>
</dbReference>
<feature type="repeat" description="WD" evidence="3">
    <location>
        <begin position="203"/>
        <end position="236"/>
    </location>
</feature>
<reference evidence="5 6" key="1">
    <citation type="submission" date="2019-07" db="EMBL/GenBank/DDBJ databases">
        <title>Genomes of Cafeteria roenbergensis.</title>
        <authorList>
            <person name="Fischer M.G."/>
            <person name="Hackl T."/>
            <person name="Roman M."/>
        </authorList>
    </citation>
    <scope>NUCLEOTIDE SEQUENCE [LARGE SCALE GENOMIC DNA]</scope>
    <source>
        <strain evidence="5 6">E4-10P</strain>
    </source>
</reference>
<gene>
    <name evidence="5" type="ORF">FNF27_02827</name>
</gene>
<accession>A0A5A8EIX3</accession>
<feature type="compositionally biased region" description="Low complexity" evidence="4">
    <location>
        <begin position="322"/>
        <end position="337"/>
    </location>
</feature>
<feature type="region of interest" description="Disordered" evidence="4">
    <location>
        <begin position="387"/>
        <end position="419"/>
    </location>
</feature>
<feature type="repeat" description="WD" evidence="3">
    <location>
        <begin position="139"/>
        <end position="180"/>
    </location>
</feature>
<comment type="caution">
    <text evidence="5">The sequence shown here is derived from an EMBL/GenBank/DDBJ whole genome shotgun (WGS) entry which is preliminary data.</text>
</comment>
<dbReference type="PROSITE" id="PS50082">
    <property type="entry name" value="WD_REPEATS_2"/>
    <property type="match status" value="4"/>
</dbReference>
<dbReference type="InterPro" id="IPR020472">
    <property type="entry name" value="WD40_PAC1"/>
</dbReference>
<keyword evidence="2" id="KW-0677">Repeat</keyword>
<dbReference type="PROSITE" id="PS00678">
    <property type="entry name" value="WD_REPEATS_1"/>
    <property type="match status" value="1"/>
</dbReference>
<dbReference type="OrthoDB" id="10251605at2759"/>
<dbReference type="Proteomes" id="UP000322899">
    <property type="component" value="Unassembled WGS sequence"/>
</dbReference>
<dbReference type="SUPFAM" id="SSF50978">
    <property type="entry name" value="WD40 repeat-like"/>
    <property type="match status" value="1"/>
</dbReference>
<evidence type="ECO:0000256" key="4">
    <source>
        <dbReference type="SAM" id="MobiDB-lite"/>
    </source>
</evidence>
<dbReference type="PROSITE" id="PS50294">
    <property type="entry name" value="WD_REPEATS_REGION"/>
    <property type="match status" value="2"/>
</dbReference>
<dbReference type="InterPro" id="IPR001680">
    <property type="entry name" value="WD40_rpt"/>
</dbReference>
<dbReference type="Pfam" id="PF00400">
    <property type="entry name" value="WD40"/>
    <property type="match status" value="5"/>
</dbReference>
<evidence type="ECO:0000256" key="1">
    <source>
        <dbReference type="ARBA" id="ARBA00022574"/>
    </source>
</evidence>
<proteinExistence type="predicted"/>
<dbReference type="PANTHER" id="PTHR19857">
    <property type="entry name" value="MITOCHONDRIAL DIVISION PROTEIN 1-RELATED"/>
    <property type="match status" value="1"/>
</dbReference>
<feature type="region of interest" description="Disordered" evidence="4">
    <location>
        <begin position="319"/>
        <end position="358"/>
    </location>
</feature>
<dbReference type="Gene3D" id="2.130.10.10">
    <property type="entry name" value="YVTN repeat-like/Quinoprotein amine dehydrogenase"/>
    <property type="match status" value="1"/>
</dbReference>